<dbReference type="Pfam" id="PF00561">
    <property type="entry name" value="Abhydrolase_1"/>
    <property type="match status" value="1"/>
</dbReference>
<organism evidence="4 5">
    <name type="scientific">Crepidotus variabilis</name>
    <dbReference type="NCBI Taxonomy" id="179855"/>
    <lineage>
        <taxon>Eukaryota</taxon>
        <taxon>Fungi</taxon>
        <taxon>Dikarya</taxon>
        <taxon>Basidiomycota</taxon>
        <taxon>Agaricomycotina</taxon>
        <taxon>Agaricomycetes</taxon>
        <taxon>Agaricomycetidae</taxon>
        <taxon>Agaricales</taxon>
        <taxon>Agaricineae</taxon>
        <taxon>Crepidotaceae</taxon>
        <taxon>Crepidotus</taxon>
    </lineage>
</organism>
<comment type="similarity">
    <text evidence="2">Belongs to the AB hydrolase superfamily. Epoxide hydrolase family.</text>
</comment>
<gene>
    <name evidence="4" type="ORF">CPB83DRAFT_860793</name>
</gene>
<evidence type="ECO:0000256" key="2">
    <source>
        <dbReference type="ARBA" id="ARBA00038334"/>
    </source>
</evidence>
<name>A0A9P6JL08_9AGAR</name>
<dbReference type="EMBL" id="MU157894">
    <property type="protein sequence ID" value="KAF9524731.1"/>
    <property type="molecule type" value="Genomic_DNA"/>
</dbReference>
<dbReference type="Proteomes" id="UP000807306">
    <property type="component" value="Unassembled WGS sequence"/>
</dbReference>
<dbReference type="SUPFAM" id="SSF53474">
    <property type="entry name" value="alpha/beta-Hydrolases"/>
    <property type="match status" value="1"/>
</dbReference>
<dbReference type="PRINTS" id="PR00412">
    <property type="entry name" value="EPOXHYDRLASE"/>
</dbReference>
<evidence type="ECO:0000313" key="4">
    <source>
        <dbReference type="EMBL" id="KAF9524731.1"/>
    </source>
</evidence>
<comment type="caution">
    <text evidence="4">The sequence shown here is derived from an EMBL/GenBank/DDBJ whole genome shotgun (WGS) entry which is preliminary data.</text>
</comment>
<dbReference type="OrthoDB" id="408373at2759"/>
<dbReference type="Gene3D" id="3.40.50.1820">
    <property type="entry name" value="alpha/beta hydrolase"/>
    <property type="match status" value="1"/>
</dbReference>
<sequence length="325" mass="36949">MDPQAYQLLKPNRDLQYNVYYVKATSQTTTLLLLHGFPNSSYDWRYQVDFFTKLGYGVIVPDMLGYGGTDKPLDPTLYQSSALAQDIVDVVDQLKVQGPVVAIGHDWGSVIASRLANNHNDSFAGFGFVSVGYTPPNPAMTYEQFLAVTTSMFGRELFGYWDFFASKDAPEIIGQHYDAFWDCLFAQKPSAVKQISTKDGFRSYLPQKVPTALPSYLTQEEADITKQNFKNTGLKAPLNWYIVMMNDKLQQEDAAKIPKENYKVKKPTFFACCLNDAICLPALYETSMPPLVPQLTVHKYEAAHWVQWEKRDELNQDLKKWLEAL</sequence>
<dbReference type="AlphaFoldDB" id="A0A9P6JL08"/>
<evidence type="ECO:0000313" key="5">
    <source>
        <dbReference type="Proteomes" id="UP000807306"/>
    </source>
</evidence>
<reference evidence="4" key="1">
    <citation type="submission" date="2020-11" db="EMBL/GenBank/DDBJ databases">
        <authorList>
            <consortium name="DOE Joint Genome Institute"/>
            <person name="Ahrendt S."/>
            <person name="Riley R."/>
            <person name="Andreopoulos W."/>
            <person name="Labutti K."/>
            <person name="Pangilinan J."/>
            <person name="Ruiz-Duenas F.J."/>
            <person name="Barrasa J.M."/>
            <person name="Sanchez-Garcia M."/>
            <person name="Camarero S."/>
            <person name="Miyauchi S."/>
            <person name="Serrano A."/>
            <person name="Linde D."/>
            <person name="Babiker R."/>
            <person name="Drula E."/>
            <person name="Ayuso-Fernandez I."/>
            <person name="Pacheco R."/>
            <person name="Padilla G."/>
            <person name="Ferreira P."/>
            <person name="Barriuso J."/>
            <person name="Kellner H."/>
            <person name="Castanera R."/>
            <person name="Alfaro M."/>
            <person name="Ramirez L."/>
            <person name="Pisabarro A.G."/>
            <person name="Kuo A."/>
            <person name="Tritt A."/>
            <person name="Lipzen A."/>
            <person name="He G."/>
            <person name="Yan M."/>
            <person name="Ng V."/>
            <person name="Cullen D."/>
            <person name="Martin F."/>
            <person name="Rosso M.-N."/>
            <person name="Henrissat B."/>
            <person name="Hibbett D."/>
            <person name="Martinez A.T."/>
            <person name="Grigoriev I.V."/>
        </authorList>
    </citation>
    <scope>NUCLEOTIDE SEQUENCE</scope>
    <source>
        <strain evidence="4">CBS 506.95</strain>
    </source>
</reference>
<protein>
    <submittedName>
        <fullName evidence="4">Alpha/beta-hydrolase</fullName>
    </submittedName>
</protein>
<dbReference type="InterPro" id="IPR029058">
    <property type="entry name" value="AB_hydrolase_fold"/>
</dbReference>
<evidence type="ECO:0000259" key="3">
    <source>
        <dbReference type="Pfam" id="PF00561"/>
    </source>
</evidence>
<accession>A0A9P6JL08</accession>
<keyword evidence="1" id="KW-0378">Hydrolase</keyword>
<feature type="domain" description="AB hydrolase-1" evidence="3">
    <location>
        <begin position="30"/>
        <end position="310"/>
    </location>
</feature>
<proteinExistence type="inferred from homology"/>
<keyword evidence="5" id="KW-1185">Reference proteome</keyword>
<dbReference type="InterPro" id="IPR000073">
    <property type="entry name" value="AB_hydrolase_1"/>
</dbReference>
<dbReference type="InterPro" id="IPR000639">
    <property type="entry name" value="Epox_hydrolase-like"/>
</dbReference>
<dbReference type="PANTHER" id="PTHR43329">
    <property type="entry name" value="EPOXIDE HYDROLASE"/>
    <property type="match status" value="1"/>
</dbReference>
<dbReference type="GO" id="GO:0016787">
    <property type="term" value="F:hydrolase activity"/>
    <property type="evidence" value="ECO:0007669"/>
    <property type="project" value="UniProtKB-KW"/>
</dbReference>
<evidence type="ECO:0000256" key="1">
    <source>
        <dbReference type="ARBA" id="ARBA00022801"/>
    </source>
</evidence>